<keyword evidence="2" id="KW-0732">Signal</keyword>
<dbReference type="InterPro" id="IPR007781">
    <property type="entry name" value="NAGLU"/>
</dbReference>
<dbReference type="Gene3D" id="1.20.120.670">
    <property type="entry name" value="N-acetyl-b-d-glucoasminidase"/>
    <property type="match status" value="1"/>
</dbReference>
<dbReference type="RefSeq" id="XP_033397199.1">
    <property type="nucleotide sequence ID" value="XM_033539089.1"/>
</dbReference>
<dbReference type="InterPro" id="IPR024733">
    <property type="entry name" value="NAGLU_tim-barrel"/>
</dbReference>
<dbReference type="AlphaFoldDB" id="A0A6A6BBR2"/>
<dbReference type="InterPro" id="IPR024732">
    <property type="entry name" value="NAGLU_C"/>
</dbReference>
<dbReference type="GO" id="GO:0016787">
    <property type="term" value="F:hydrolase activity"/>
    <property type="evidence" value="ECO:0007669"/>
    <property type="project" value="UniProtKB-KW"/>
</dbReference>
<sequence>MRVRIRIAQLQLLALATTLATAAAGAVGNGTSSCSGTGTQGLVGLVRRRIPAHAGDFEFCLLEGVGVNALANSSNASNASANAQFDAFVVTTPAEGRVRVEAGSVSGLVSGLHRYLADVVHVDVWWFVGSQLHLAPEELPRLNGSLTGASVVPWRYHFNTVTFSYTTAFWTWEDWELELDWLALRGVNLPLAWVGVEKILVDVFRETGLTDAEIQEFFSAPAFQSWNRLGNIQGSWTGPLPLAWIDEQFALQKRIVRRMVELGMTPVLPAFTGFVPRAITRVLPNATVVDGSQWNGFPVEYTNATFLEPTDAAFARLQQSFISKQQDAYGNISHIYTLDQYNENDPYSGDLGYLQNVTQHTWASLKAADPAAIWLMQGWLFYSNRDFWTEARIEAFLSGVPENSDMLILDLFSESQPQWQRTNSYFGKPWIWCQLHDYGGNMGLYGQVENITVNPIAALANSSSLVGFGLTMEAQEGNEVVYDLLLDQAWSPTPIDTEAYFAAWVRSRYSISINNTHDSAPAPLPPALFTAWDLLRRSVYNNTRFSARDGLANAVPKSILELRPALSGLTHREGHHPTARSYAPAALAAAWQQLYAAAAAAPALWDDTAFRHDLTDVSRQVLSNHFEALYQSFVASLNSTLAANTTSAPTANGTTLAEAGAALLRLLAALDALLATSPAFSLSTWLRAARASAPPTQLDQDAFTAAALLQLTQWGPHGEIGDYASKAWAGLVGGYYKGRWEVFVGYAVETVAGAGEAGGEGEGKGVWDPEVLAERERAFEEKWVRGVDERTGVEVGETRGELKEVLERLLVRGEWAAVFGGV</sequence>
<evidence type="ECO:0000259" key="4">
    <source>
        <dbReference type="Pfam" id="PF12971"/>
    </source>
</evidence>
<dbReference type="Pfam" id="PF05089">
    <property type="entry name" value="NAGLU"/>
    <property type="match status" value="1"/>
</dbReference>
<evidence type="ECO:0000259" key="5">
    <source>
        <dbReference type="Pfam" id="PF12972"/>
    </source>
</evidence>
<dbReference type="PANTHER" id="PTHR12872:SF1">
    <property type="entry name" value="ALPHA-N-ACETYLGLUCOSAMINIDASE"/>
    <property type="match status" value="1"/>
</dbReference>
<evidence type="ECO:0000313" key="7">
    <source>
        <dbReference type="Proteomes" id="UP000799438"/>
    </source>
</evidence>
<dbReference type="PANTHER" id="PTHR12872">
    <property type="entry name" value="ALPHA-N-ACETYLGLUCOSAMINIDASE"/>
    <property type="match status" value="1"/>
</dbReference>
<evidence type="ECO:0000313" key="6">
    <source>
        <dbReference type="EMBL" id="KAF2141486.1"/>
    </source>
</evidence>
<accession>A0A6A6BBR2</accession>
<evidence type="ECO:0000256" key="2">
    <source>
        <dbReference type="SAM" id="SignalP"/>
    </source>
</evidence>
<evidence type="ECO:0000256" key="1">
    <source>
        <dbReference type="ARBA" id="ARBA00022801"/>
    </source>
</evidence>
<keyword evidence="7" id="KW-1185">Reference proteome</keyword>
<dbReference type="InterPro" id="IPR024240">
    <property type="entry name" value="NAGLU_N"/>
</dbReference>
<evidence type="ECO:0000259" key="3">
    <source>
        <dbReference type="Pfam" id="PF05089"/>
    </source>
</evidence>
<gene>
    <name evidence="6" type="ORF">K452DRAFT_272390</name>
</gene>
<keyword evidence="1 6" id="KW-0378">Hydrolase</keyword>
<dbReference type="Gene3D" id="3.20.20.80">
    <property type="entry name" value="Glycosidases"/>
    <property type="match status" value="1"/>
</dbReference>
<feature type="domain" description="Alpha-N-acetylglucosaminidase N-terminal" evidence="4">
    <location>
        <begin position="42"/>
        <end position="140"/>
    </location>
</feature>
<feature type="signal peptide" evidence="2">
    <location>
        <begin position="1"/>
        <end position="24"/>
    </location>
</feature>
<dbReference type="EMBL" id="ML995487">
    <property type="protein sequence ID" value="KAF2141486.1"/>
    <property type="molecule type" value="Genomic_DNA"/>
</dbReference>
<dbReference type="Pfam" id="PF12971">
    <property type="entry name" value="NAGLU_N"/>
    <property type="match status" value="1"/>
</dbReference>
<dbReference type="Gene3D" id="3.30.379.10">
    <property type="entry name" value="Chitobiase/beta-hexosaminidase domain 2-like"/>
    <property type="match status" value="1"/>
</dbReference>
<dbReference type="GeneID" id="54296585"/>
<dbReference type="InterPro" id="IPR029018">
    <property type="entry name" value="Hex-like_dom2"/>
</dbReference>
<dbReference type="Pfam" id="PF12972">
    <property type="entry name" value="NAGLU_C"/>
    <property type="match status" value="1"/>
</dbReference>
<dbReference type="PROSITE" id="PS51257">
    <property type="entry name" value="PROKAR_LIPOPROTEIN"/>
    <property type="match status" value="1"/>
</dbReference>
<name>A0A6A6BBR2_9PEZI</name>
<protein>
    <submittedName>
        <fullName evidence="6">Glycoside hydrolase family 89 protein</fullName>
    </submittedName>
</protein>
<feature type="chain" id="PRO_5025530192" evidence="2">
    <location>
        <begin position="25"/>
        <end position="822"/>
    </location>
</feature>
<proteinExistence type="predicted"/>
<feature type="domain" description="Alpha-N-acetylglucosaminidase tim-barrel" evidence="3">
    <location>
        <begin position="155"/>
        <end position="491"/>
    </location>
</feature>
<dbReference type="Proteomes" id="UP000799438">
    <property type="component" value="Unassembled WGS sequence"/>
</dbReference>
<reference evidence="6" key="1">
    <citation type="journal article" date="2020" name="Stud. Mycol.">
        <title>101 Dothideomycetes genomes: a test case for predicting lifestyles and emergence of pathogens.</title>
        <authorList>
            <person name="Haridas S."/>
            <person name="Albert R."/>
            <person name="Binder M."/>
            <person name="Bloem J."/>
            <person name="Labutti K."/>
            <person name="Salamov A."/>
            <person name="Andreopoulos B."/>
            <person name="Baker S."/>
            <person name="Barry K."/>
            <person name="Bills G."/>
            <person name="Bluhm B."/>
            <person name="Cannon C."/>
            <person name="Castanera R."/>
            <person name="Culley D."/>
            <person name="Daum C."/>
            <person name="Ezra D."/>
            <person name="Gonzalez J."/>
            <person name="Henrissat B."/>
            <person name="Kuo A."/>
            <person name="Liang C."/>
            <person name="Lipzen A."/>
            <person name="Lutzoni F."/>
            <person name="Magnuson J."/>
            <person name="Mondo S."/>
            <person name="Nolan M."/>
            <person name="Ohm R."/>
            <person name="Pangilinan J."/>
            <person name="Park H.-J."/>
            <person name="Ramirez L."/>
            <person name="Alfaro M."/>
            <person name="Sun H."/>
            <person name="Tritt A."/>
            <person name="Yoshinaga Y."/>
            <person name="Zwiers L.-H."/>
            <person name="Turgeon B."/>
            <person name="Goodwin S."/>
            <person name="Spatafora J."/>
            <person name="Crous P."/>
            <person name="Grigoriev I."/>
        </authorList>
    </citation>
    <scope>NUCLEOTIDE SEQUENCE</scope>
    <source>
        <strain evidence="6">CBS 121167</strain>
    </source>
</reference>
<organism evidence="6 7">
    <name type="scientific">Aplosporella prunicola CBS 121167</name>
    <dbReference type="NCBI Taxonomy" id="1176127"/>
    <lineage>
        <taxon>Eukaryota</taxon>
        <taxon>Fungi</taxon>
        <taxon>Dikarya</taxon>
        <taxon>Ascomycota</taxon>
        <taxon>Pezizomycotina</taxon>
        <taxon>Dothideomycetes</taxon>
        <taxon>Dothideomycetes incertae sedis</taxon>
        <taxon>Botryosphaeriales</taxon>
        <taxon>Aplosporellaceae</taxon>
        <taxon>Aplosporella</taxon>
    </lineage>
</organism>
<dbReference type="OrthoDB" id="64736at2759"/>
<feature type="domain" description="Alpha-N-acetylglucosaminidase C-terminal" evidence="5">
    <location>
        <begin position="500"/>
        <end position="806"/>
    </location>
</feature>